<dbReference type="GO" id="GO:0004527">
    <property type="term" value="F:exonuclease activity"/>
    <property type="evidence" value="ECO:0007669"/>
    <property type="project" value="UniProtKB-KW"/>
</dbReference>
<evidence type="ECO:0000259" key="15">
    <source>
        <dbReference type="PROSITE" id="PS51198"/>
    </source>
</evidence>
<dbReference type="OrthoDB" id="9810135at2"/>
<dbReference type="InterPro" id="IPR011604">
    <property type="entry name" value="PDDEXK-like_dom_sf"/>
</dbReference>
<dbReference type="GO" id="GO:0043138">
    <property type="term" value="F:3'-5' DNA helicase activity"/>
    <property type="evidence" value="ECO:0007669"/>
    <property type="project" value="UniProtKB-EC"/>
</dbReference>
<dbReference type="InterPro" id="IPR038726">
    <property type="entry name" value="PDDEXK_AddAB-type"/>
</dbReference>
<dbReference type="Pfam" id="PF13361">
    <property type="entry name" value="UvrD_C"/>
    <property type="match status" value="2"/>
</dbReference>
<dbReference type="GO" id="GO:0000725">
    <property type="term" value="P:recombinational repair"/>
    <property type="evidence" value="ECO:0007669"/>
    <property type="project" value="TreeGrafter"/>
</dbReference>
<feature type="domain" description="UvrD-like helicase C-terminal" evidence="16">
    <location>
        <begin position="473"/>
        <end position="762"/>
    </location>
</feature>
<keyword evidence="7 14" id="KW-0067">ATP-binding</keyword>
<keyword evidence="3" id="KW-0227">DNA damage</keyword>
<dbReference type="GO" id="GO:0005524">
    <property type="term" value="F:ATP binding"/>
    <property type="evidence" value="ECO:0007669"/>
    <property type="project" value="UniProtKB-UniRule"/>
</dbReference>
<dbReference type="InterPro" id="IPR000212">
    <property type="entry name" value="DNA_helicase_UvrD/REP"/>
</dbReference>
<evidence type="ECO:0000256" key="2">
    <source>
        <dbReference type="ARBA" id="ARBA00022741"/>
    </source>
</evidence>
<evidence type="ECO:0000259" key="16">
    <source>
        <dbReference type="PROSITE" id="PS51217"/>
    </source>
</evidence>
<feature type="binding site" evidence="14">
    <location>
        <begin position="25"/>
        <end position="32"/>
    </location>
    <ligand>
        <name>ATP</name>
        <dbReference type="ChEBI" id="CHEBI:30616"/>
    </ligand>
</feature>
<dbReference type="AlphaFoldDB" id="A0A135HVH6"/>
<evidence type="ECO:0000256" key="14">
    <source>
        <dbReference type="PROSITE-ProRule" id="PRU00560"/>
    </source>
</evidence>
<evidence type="ECO:0000256" key="12">
    <source>
        <dbReference type="ARBA" id="ARBA00034808"/>
    </source>
</evidence>
<keyword evidence="1" id="KW-0540">Nuclease</keyword>
<dbReference type="Gene3D" id="3.90.320.10">
    <property type="match status" value="1"/>
</dbReference>
<dbReference type="RefSeq" id="WP_068881380.1">
    <property type="nucleotide sequence ID" value="NZ_LNTU01000012.1"/>
</dbReference>
<dbReference type="Pfam" id="PF00580">
    <property type="entry name" value="UvrD-helicase"/>
    <property type="match status" value="1"/>
</dbReference>
<dbReference type="GO" id="GO:0009338">
    <property type="term" value="C:exodeoxyribonuclease V complex"/>
    <property type="evidence" value="ECO:0007669"/>
    <property type="project" value="TreeGrafter"/>
</dbReference>
<evidence type="ECO:0000256" key="5">
    <source>
        <dbReference type="ARBA" id="ARBA00022806"/>
    </source>
</evidence>
<comment type="catalytic activity">
    <reaction evidence="13">
        <text>ATP + H2O = ADP + phosphate + H(+)</text>
        <dbReference type="Rhea" id="RHEA:13065"/>
        <dbReference type="ChEBI" id="CHEBI:15377"/>
        <dbReference type="ChEBI" id="CHEBI:15378"/>
        <dbReference type="ChEBI" id="CHEBI:30616"/>
        <dbReference type="ChEBI" id="CHEBI:43474"/>
        <dbReference type="ChEBI" id="CHEBI:456216"/>
        <dbReference type="EC" id="5.6.2.4"/>
    </reaction>
</comment>
<evidence type="ECO:0000313" key="17">
    <source>
        <dbReference type="EMBL" id="KXF77192.1"/>
    </source>
</evidence>
<evidence type="ECO:0000256" key="3">
    <source>
        <dbReference type="ARBA" id="ARBA00022763"/>
    </source>
</evidence>
<dbReference type="InterPro" id="IPR014016">
    <property type="entry name" value="UvrD-like_ATP-bd"/>
</dbReference>
<evidence type="ECO:0000256" key="8">
    <source>
        <dbReference type="ARBA" id="ARBA00023125"/>
    </source>
</evidence>
<dbReference type="GO" id="GO:0005829">
    <property type="term" value="C:cytosol"/>
    <property type="evidence" value="ECO:0007669"/>
    <property type="project" value="TreeGrafter"/>
</dbReference>
<evidence type="ECO:0000256" key="6">
    <source>
        <dbReference type="ARBA" id="ARBA00022839"/>
    </source>
</evidence>
<dbReference type="Pfam" id="PF12705">
    <property type="entry name" value="PDDEXK_1"/>
    <property type="match status" value="1"/>
</dbReference>
<keyword evidence="2 14" id="KW-0547">Nucleotide-binding</keyword>
<dbReference type="Proteomes" id="UP000070107">
    <property type="component" value="Unassembled WGS sequence"/>
</dbReference>
<dbReference type="SUPFAM" id="SSF52540">
    <property type="entry name" value="P-loop containing nucleoside triphosphate hydrolases"/>
    <property type="match status" value="1"/>
</dbReference>
<keyword evidence="5 14" id="KW-0347">Helicase</keyword>
<gene>
    <name evidence="17" type="ORF">ATN84_07180</name>
</gene>
<sequence>MTELRDAAARVRALSDFGSTLLVEAAAGTGKTSLLAGRIALLLASGVSPPSIAAITFTRLAADELAGRVRETIDELLAKRVPRPLQAVLPGGLTDDQRRALEAASAGLDGLTTTTIHGFCQEILRRYAVEADVDPGADVLDRDGEDLAFGQVFEAWLGRRLGDGRRAEDPIAILAQRDPRKSTKTLRQMADFRRKHRDATAPLLDLTDRPDSVFSSAVDAFRRAVAAGPPDNRNTVVLENLEALDLHFRDGFAVTPDFARLWRLAHPPQLSCMAKDSFDLQRPRHLGAPGPNAAAEHLQLVTAYEETEAAYRQLMGGIGSGVFATLFPELDEVLADYEAYKRRAALLDFDDLLIRTRRLLRTHEPVRQHLAACYCYLLVDEFQDTDPGQCDIIFRIAAAEPAEEWTELTPRAGALFLVGDPKQAIFQFRGAHIANYELAKALIVRTWPDNVLQISANFRSREGVLTYVNGAFRAALNAASQPGYVELEATRRDDPARPSAARLTIGAPPASKREVLQIEEADAVAAVCAKLVGARLLRDAEGRIRPVAARDIALLAPTSNSLWLFERALRRVGLPITSQAGKGLYRRQETQDIITLLRVLADAKDTVAFGALMRGPLVGFTDQTLLDITAALPERNGRPGVFTVATPLDDIADTEARAVVAELVALRRRARFTSPAQLLGEAIERLGVRVVLSLRDDPRHAAAATANIDVILERAARYGVRGLRRLAADLHADWRDNREASEGWGEVDGDAISIVTMHSAKGLEWPVVIPINGVVQLRSPERFVRHPDLGTLHWLVGDISAPELAETVRQDTASQQRERVRLWYVACTRARDFLILPHHPDANARSWGRVLDLGAAGLPEIDLGAFAGNPPAPDATPANSQDAATFADEAERIAAASPPITWLRPSDHDADRAQRVEMVSDSLDEEAEAWIATGGRLRGLVLHKLMEEILEEGLAEETSALTGRARELSAQILAPGETDESLADISELAQTVLRTLALPDVAALRPRLRAELPIYALIGAAGEAQPMAGRVDAATRAENGAFEAVVDWKSDIAPGPQQLADHVDQLRLYLEATGAPRGALVYMSLGRVRWVESST</sequence>
<comment type="catalytic activity">
    <reaction evidence="11">
        <text>Couples ATP hydrolysis with the unwinding of duplex DNA by translocating in the 3'-5' direction.</text>
        <dbReference type="EC" id="5.6.2.4"/>
    </reaction>
</comment>
<dbReference type="PANTHER" id="PTHR11070">
    <property type="entry name" value="UVRD / RECB / PCRA DNA HELICASE FAMILY MEMBER"/>
    <property type="match status" value="1"/>
</dbReference>
<feature type="domain" description="UvrD-like helicase ATP-binding" evidence="15">
    <location>
        <begin position="4"/>
        <end position="461"/>
    </location>
</feature>
<evidence type="ECO:0000256" key="4">
    <source>
        <dbReference type="ARBA" id="ARBA00022801"/>
    </source>
</evidence>
<dbReference type="Gene3D" id="3.40.50.300">
    <property type="entry name" value="P-loop containing nucleotide triphosphate hydrolases"/>
    <property type="match status" value="3"/>
</dbReference>
<keyword evidence="9" id="KW-0234">DNA repair</keyword>
<keyword evidence="10" id="KW-0413">Isomerase</keyword>
<dbReference type="EMBL" id="LNTU01000012">
    <property type="protein sequence ID" value="KXF77192.1"/>
    <property type="molecule type" value="Genomic_DNA"/>
</dbReference>
<keyword evidence="8" id="KW-0238">DNA-binding</keyword>
<organism evidence="17 18">
    <name type="scientific">Paramesorhizobium deserti</name>
    <dbReference type="NCBI Taxonomy" id="1494590"/>
    <lineage>
        <taxon>Bacteria</taxon>
        <taxon>Pseudomonadati</taxon>
        <taxon>Pseudomonadota</taxon>
        <taxon>Alphaproteobacteria</taxon>
        <taxon>Hyphomicrobiales</taxon>
        <taxon>Phyllobacteriaceae</taxon>
        <taxon>Paramesorhizobium</taxon>
    </lineage>
</organism>
<keyword evidence="18" id="KW-1185">Reference proteome</keyword>
<dbReference type="PANTHER" id="PTHR11070:SF23">
    <property type="entry name" value="RECBCD ENZYME SUBUNIT RECB"/>
    <property type="match status" value="1"/>
</dbReference>
<evidence type="ECO:0000256" key="7">
    <source>
        <dbReference type="ARBA" id="ARBA00022840"/>
    </source>
</evidence>
<reference evidence="17 18" key="1">
    <citation type="submission" date="2015-11" db="EMBL/GenBank/DDBJ databases">
        <title>Draft genome sequence of Paramesorhizobium deserti A-3-E, a strain highly resistant to diverse beta-lactam antibiotics.</title>
        <authorList>
            <person name="Lv R."/>
            <person name="Yang X."/>
            <person name="Fang N."/>
            <person name="Guo J."/>
            <person name="Luo X."/>
            <person name="Peng F."/>
            <person name="Yang R."/>
            <person name="Cui Y."/>
            <person name="Fang C."/>
            <person name="Song Y."/>
        </authorList>
    </citation>
    <scope>NUCLEOTIDE SEQUENCE [LARGE SCALE GENOMIC DNA]</scope>
    <source>
        <strain evidence="17 18">A-3-E</strain>
    </source>
</reference>
<keyword evidence="4 14" id="KW-0378">Hydrolase</keyword>
<evidence type="ECO:0000313" key="18">
    <source>
        <dbReference type="Proteomes" id="UP000070107"/>
    </source>
</evidence>
<accession>A0A135HVH6</accession>
<dbReference type="GO" id="GO:0003677">
    <property type="term" value="F:DNA binding"/>
    <property type="evidence" value="ECO:0007669"/>
    <property type="project" value="UniProtKB-KW"/>
</dbReference>
<dbReference type="PROSITE" id="PS51198">
    <property type="entry name" value="UVRD_HELICASE_ATP_BIND"/>
    <property type="match status" value="1"/>
</dbReference>
<evidence type="ECO:0000256" key="10">
    <source>
        <dbReference type="ARBA" id="ARBA00023235"/>
    </source>
</evidence>
<proteinExistence type="predicted"/>
<protein>
    <recommendedName>
        <fullName evidence="12">DNA 3'-5' helicase</fullName>
        <ecNumber evidence="12">5.6.2.4</ecNumber>
    </recommendedName>
</protein>
<dbReference type="InterPro" id="IPR014017">
    <property type="entry name" value="DNA_helicase_UvrD-like_C"/>
</dbReference>
<evidence type="ECO:0000256" key="9">
    <source>
        <dbReference type="ARBA" id="ARBA00023204"/>
    </source>
</evidence>
<dbReference type="Gene3D" id="1.10.486.10">
    <property type="entry name" value="PCRA, domain 4"/>
    <property type="match status" value="1"/>
</dbReference>
<name>A0A135HVH6_9HYPH</name>
<evidence type="ECO:0000256" key="13">
    <source>
        <dbReference type="ARBA" id="ARBA00048988"/>
    </source>
</evidence>
<keyword evidence="6" id="KW-0269">Exonuclease</keyword>
<evidence type="ECO:0000256" key="11">
    <source>
        <dbReference type="ARBA" id="ARBA00034617"/>
    </source>
</evidence>
<comment type="caution">
    <text evidence="17">The sequence shown here is derived from an EMBL/GenBank/DDBJ whole genome shotgun (WGS) entry which is preliminary data.</text>
</comment>
<dbReference type="InterPro" id="IPR027417">
    <property type="entry name" value="P-loop_NTPase"/>
</dbReference>
<evidence type="ECO:0000256" key="1">
    <source>
        <dbReference type="ARBA" id="ARBA00022722"/>
    </source>
</evidence>
<dbReference type="STRING" id="1494590.ATN84_07180"/>
<dbReference type="EC" id="5.6.2.4" evidence="12"/>
<dbReference type="PROSITE" id="PS51217">
    <property type="entry name" value="UVRD_HELICASE_CTER"/>
    <property type="match status" value="1"/>
</dbReference>